<dbReference type="GO" id="GO:0030288">
    <property type="term" value="C:outer membrane-bounded periplasmic space"/>
    <property type="evidence" value="ECO:0007669"/>
    <property type="project" value="TreeGrafter"/>
</dbReference>
<dbReference type="SMART" id="SM00646">
    <property type="entry name" value="Ami_3"/>
    <property type="match status" value="1"/>
</dbReference>
<comment type="caution">
    <text evidence="4">The sequence shown here is derived from an EMBL/GenBank/DDBJ whole genome shotgun (WGS) entry which is preliminary data.</text>
</comment>
<evidence type="ECO:0000256" key="1">
    <source>
        <dbReference type="ARBA" id="ARBA00022801"/>
    </source>
</evidence>
<dbReference type="SUPFAM" id="SSF53187">
    <property type="entry name" value="Zn-dependent exopeptidases"/>
    <property type="match status" value="1"/>
</dbReference>
<dbReference type="AlphaFoldDB" id="A0AB35Y3I5"/>
<dbReference type="PANTHER" id="PTHR30404">
    <property type="entry name" value="N-ACETYLMURAMOYL-L-ALANINE AMIDASE"/>
    <property type="match status" value="1"/>
</dbReference>
<evidence type="ECO:0000313" key="5">
    <source>
        <dbReference type="Proteomes" id="UP001373196"/>
    </source>
</evidence>
<dbReference type="InterPro" id="IPR002508">
    <property type="entry name" value="MurNAc-LAA_cat"/>
</dbReference>
<protein>
    <submittedName>
        <fullName evidence="4">N-acetylmuramoyl-L-alanine amidase</fullName>
        <ecNumber evidence="4">3.5.1.28</ecNumber>
    </submittedName>
</protein>
<dbReference type="GO" id="GO:0009253">
    <property type="term" value="P:peptidoglycan catabolic process"/>
    <property type="evidence" value="ECO:0007669"/>
    <property type="project" value="InterPro"/>
</dbReference>
<feature type="transmembrane region" description="Helical" evidence="2">
    <location>
        <begin position="21"/>
        <end position="44"/>
    </location>
</feature>
<reference evidence="4" key="1">
    <citation type="submission" date="2024-03" db="EMBL/GenBank/DDBJ databases">
        <authorList>
            <person name="Plomp N."/>
            <person name="Harmsen H.J."/>
        </authorList>
    </citation>
    <scope>NUCLEOTIDE SEQUENCE</scope>
    <source>
        <strain evidence="4">HTF-128</strain>
    </source>
</reference>
<dbReference type="RefSeq" id="WP_339394872.1">
    <property type="nucleotide sequence ID" value="NZ_JBBFGL010000002.1"/>
</dbReference>
<evidence type="ECO:0000313" key="4">
    <source>
        <dbReference type="EMBL" id="MEJ5195197.1"/>
    </source>
</evidence>
<sequence>MAKRYSKAAHAKRHKQTSHKIKNVIILIFCGAAIWFGCSLWYVARTLQTAHPAESIAGEEFRPQVGDPPYRVVIDAGHGGADPGARGVVEEKDMTAATAAELIRLLQQDANFIPLQTRDSFDETATPAQRAARASEQSPQLLLSIHGNSAANGSTASGFECYPSVPGRTWHQESFYFAQLLAEGMQAAGAALRGHGGVRYIYYLENDQKQLVESTHTEIREERSFTLLEDVNCPAVLAEQCFVTNEADAARFGSEEGCKKAARIYYEAICEYFGTQPQSEQLAGLSLN</sequence>
<feature type="domain" description="MurNAc-LAA" evidence="3">
    <location>
        <begin position="131"/>
        <end position="270"/>
    </location>
</feature>
<dbReference type="CDD" id="cd02696">
    <property type="entry name" value="MurNAc-LAA"/>
    <property type="match status" value="1"/>
</dbReference>
<proteinExistence type="predicted"/>
<dbReference type="EC" id="3.5.1.28" evidence="4"/>
<dbReference type="GO" id="GO:0008745">
    <property type="term" value="F:N-acetylmuramoyl-L-alanine amidase activity"/>
    <property type="evidence" value="ECO:0007669"/>
    <property type="project" value="UniProtKB-EC"/>
</dbReference>
<dbReference type="EMBL" id="JBBFGL010000002">
    <property type="protein sequence ID" value="MEJ5195197.1"/>
    <property type="molecule type" value="Genomic_DNA"/>
</dbReference>
<gene>
    <name evidence="4" type="ORF">WF834_03235</name>
</gene>
<organism evidence="4 5">
    <name type="scientific">Faecalibacterium wellingii</name>
    <dbReference type="NCBI Taxonomy" id="2929491"/>
    <lineage>
        <taxon>Bacteria</taxon>
        <taxon>Bacillati</taxon>
        <taxon>Bacillota</taxon>
        <taxon>Clostridia</taxon>
        <taxon>Eubacteriales</taxon>
        <taxon>Oscillospiraceae</taxon>
        <taxon>Faecalibacterium</taxon>
    </lineage>
</organism>
<name>A0AB35Y3I5_9FIRM</name>
<dbReference type="Proteomes" id="UP001373196">
    <property type="component" value="Unassembled WGS sequence"/>
</dbReference>
<keyword evidence="2" id="KW-1133">Transmembrane helix</keyword>
<dbReference type="PANTHER" id="PTHR30404:SF0">
    <property type="entry name" value="N-ACETYLMURAMOYL-L-ALANINE AMIDASE AMIC"/>
    <property type="match status" value="1"/>
</dbReference>
<evidence type="ECO:0000259" key="3">
    <source>
        <dbReference type="SMART" id="SM00646"/>
    </source>
</evidence>
<evidence type="ECO:0000256" key="2">
    <source>
        <dbReference type="SAM" id="Phobius"/>
    </source>
</evidence>
<dbReference type="Gene3D" id="3.40.630.40">
    <property type="entry name" value="Zn-dependent exopeptidases"/>
    <property type="match status" value="1"/>
</dbReference>
<accession>A0AB35Y3I5</accession>
<dbReference type="InterPro" id="IPR050695">
    <property type="entry name" value="N-acetylmuramoyl_amidase_3"/>
</dbReference>
<keyword evidence="1 4" id="KW-0378">Hydrolase</keyword>
<keyword evidence="2" id="KW-0472">Membrane</keyword>
<dbReference type="Pfam" id="PF01520">
    <property type="entry name" value="Amidase_3"/>
    <property type="match status" value="1"/>
</dbReference>
<keyword evidence="2" id="KW-0812">Transmembrane</keyword>